<dbReference type="FunFam" id="1.20.81.30:FF:000001">
    <property type="entry name" value="Type II secretion system protein F"/>
    <property type="match status" value="1"/>
</dbReference>
<dbReference type="InterPro" id="IPR018076">
    <property type="entry name" value="T2SS_GspF_dom"/>
</dbReference>
<dbReference type="PANTHER" id="PTHR30012:SF0">
    <property type="entry name" value="TYPE II SECRETION SYSTEM PROTEIN F-RELATED"/>
    <property type="match status" value="1"/>
</dbReference>
<accession>A0A0G0TZ58</accession>
<keyword evidence="4" id="KW-1003">Cell membrane</keyword>
<dbReference type="InterPro" id="IPR042094">
    <property type="entry name" value="T2SS_GspF_sf"/>
</dbReference>
<evidence type="ECO:0000256" key="8">
    <source>
        <dbReference type="ARBA" id="ARBA00023136"/>
    </source>
</evidence>
<name>A0A0G0TZ58_9BACT</name>
<dbReference type="Proteomes" id="UP000034601">
    <property type="component" value="Unassembled WGS sequence"/>
</dbReference>
<dbReference type="Gene3D" id="1.20.81.30">
    <property type="entry name" value="Type II secretion system (T2SS), domain F"/>
    <property type="match status" value="2"/>
</dbReference>
<dbReference type="AlphaFoldDB" id="A0A0G0TZ58"/>
<evidence type="ECO:0000313" key="12">
    <source>
        <dbReference type="EMBL" id="KKR82169.1"/>
    </source>
</evidence>
<evidence type="ECO:0000259" key="11">
    <source>
        <dbReference type="Pfam" id="PF00482"/>
    </source>
</evidence>
<evidence type="ECO:0000256" key="9">
    <source>
        <dbReference type="RuleBase" id="RU003923"/>
    </source>
</evidence>
<dbReference type="EMBL" id="LCAB01000017">
    <property type="protein sequence ID" value="KKR82169.1"/>
    <property type="molecule type" value="Genomic_DNA"/>
</dbReference>
<evidence type="ECO:0000313" key="13">
    <source>
        <dbReference type="Proteomes" id="UP000034601"/>
    </source>
</evidence>
<dbReference type="PANTHER" id="PTHR30012">
    <property type="entry name" value="GENERAL SECRETION PATHWAY PROTEIN"/>
    <property type="match status" value="1"/>
</dbReference>
<evidence type="ECO:0000256" key="5">
    <source>
        <dbReference type="ARBA" id="ARBA00022519"/>
    </source>
</evidence>
<keyword evidence="6 9" id="KW-0812">Transmembrane</keyword>
<protein>
    <submittedName>
        <fullName evidence="12">Type II secretion system protein</fullName>
    </submittedName>
</protein>
<evidence type="ECO:0000256" key="3">
    <source>
        <dbReference type="ARBA" id="ARBA00022448"/>
    </source>
</evidence>
<keyword evidence="8 10" id="KW-0472">Membrane</keyword>
<keyword evidence="3 9" id="KW-0813">Transport</keyword>
<dbReference type="Pfam" id="PF00482">
    <property type="entry name" value="T2SSF"/>
    <property type="match status" value="2"/>
</dbReference>
<organism evidence="12 13">
    <name type="scientific">Candidatus Daviesbacteria bacterium GW2011_GWA2_40_9</name>
    <dbReference type="NCBI Taxonomy" id="1618424"/>
    <lineage>
        <taxon>Bacteria</taxon>
        <taxon>Candidatus Daviesiibacteriota</taxon>
    </lineage>
</organism>
<dbReference type="InterPro" id="IPR003004">
    <property type="entry name" value="GspF/PilC"/>
</dbReference>
<dbReference type="PROSITE" id="PS00874">
    <property type="entry name" value="T2SP_F"/>
    <property type="match status" value="1"/>
</dbReference>
<evidence type="ECO:0000256" key="1">
    <source>
        <dbReference type="ARBA" id="ARBA00004429"/>
    </source>
</evidence>
<feature type="domain" description="Type II secretion system protein GspF" evidence="11">
    <location>
        <begin position="225"/>
        <end position="348"/>
    </location>
</feature>
<evidence type="ECO:0000256" key="6">
    <source>
        <dbReference type="ARBA" id="ARBA00022692"/>
    </source>
</evidence>
<reference evidence="12 13" key="1">
    <citation type="journal article" date="2015" name="Nature">
        <title>rRNA introns, odd ribosomes, and small enigmatic genomes across a large radiation of phyla.</title>
        <authorList>
            <person name="Brown C.T."/>
            <person name="Hug L.A."/>
            <person name="Thomas B.C."/>
            <person name="Sharon I."/>
            <person name="Castelle C.J."/>
            <person name="Singh A."/>
            <person name="Wilkins M.J."/>
            <person name="Williams K.H."/>
            <person name="Banfield J.F."/>
        </authorList>
    </citation>
    <scope>NUCLEOTIDE SEQUENCE [LARGE SCALE GENOMIC DNA]</scope>
</reference>
<dbReference type="InterPro" id="IPR001992">
    <property type="entry name" value="T2SS_GspF/T4SS_PilC_CS"/>
</dbReference>
<sequence length="358" mass="40074">MKFSASRQFFSHPTFLDKLMFTRHLGVMLRSGIPLAEAISTLEEQTKGKSFQEVLHQILQQINNGQTLAKALSLYPHVFDSLYINLIEIGEKSGKLEENLDYLALHLSKNYEFRKKIQGAMLYPAIVLLSTLIIGLGLSFFVLPKLVDLFASLDVTLPLSTRILLFAAGTMKNYGVFIGLALTALFLLTSFLLQLPKIKPLWHVFLLKIPLFGGLLQNVELSTICRNLGIMLKSGLPITTTLEAESKALTNLVYREYLQNLLKSVDKGKTMEETLSAQKFSLIPHYMIKMIGVGEKTGKLEDTFIYLGDFFEEEVDNTTKNLANILEPVLLIIIGLVVAFVALAIISPIYELTGSIRR</sequence>
<feature type="domain" description="Type II secretion system protein GspF" evidence="11">
    <location>
        <begin position="21"/>
        <end position="144"/>
    </location>
</feature>
<evidence type="ECO:0000256" key="4">
    <source>
        <dbReference type="ARBA" id="ARBA00022475"/>
    </source>
</evidence>
<feature type="transmembrane region" description="Helical" evidence="10">
    <location>
        <begin position="174"/>
        <end position="195"/>
    </location>
</feature>
<dbReference type="GO" id="GO:0005886">
    <property type="term" value="C:plasma membrane"/>
    <property type="evidence" value="ECO:0007669"/>
    <property type="project" value="UniProtKB-SubCell"/>
</dbReference>
<comment type="caution">
    <text evidence="12">The sequence shown here is derived from an EMBL/GenBank/DDBJ whole genome shotgun (WGS) entry which is preliminary data.</text>
</comment>
<keyword evidence="5" id="KW-0997">Cell inner membrane</keyword>
<gene>
    <name evidence="12" type="ORF">UU29_C0017G0005</name>
</gene>
<comment type="similarity">
    <text evidence="2 9">Belongs to the GSP F family.</text>
</comment>
<proteinExistence type="inferred from homology"/>
<evidence type="ECO:0000256" key="10">
    <source>
        <dbReference type="SAM" id="Phobius"/>
    </source>
</evidence>
<feature type="transmembrane region" description="Helical" evidence="10">
    <location>
        <begin position="121"/>
        <end position="143"/>
    </location>
</feature>
<dbReference type="GO" id="GO:0015628">
    <property type="term" value="P:protein secretion by the type II secretion system"/>
    <property type="evidence" value="ECO:0007669"/>
    <property type="project" value="TreeGrafter"/>
</dbReference>
<feature type="transmembrane region" description="Helical" evidence="10">
    <location>
        <begin position="329"/>
        <end position="350"/>
    </location>
</feature>
<comment type="subcellular location">
    <subcellularLocation>
        <location evidence="1">Cell inner membrane</location>
        <topology evidence="1">Multi-pass membrane protein</topology>
    </subcellularLocation>
    <subcellularLocation>
        <location evidence="9">Cell membrane</location>
        <topology evidence="9">Multi-pass membrane protein</topology>
    </subcellularLocation>
</comment>
<dbReference type="PRINTS" id="PR00812">
    <property type="entry name" value="BCTERIALGSPF"/>
</dbReference>
<evidence type="ECO:0000256" key="2">
    <source>
        <dbReference type="ARBA" id="ARBA00005745"/>
    </source>
</evidence>
<evidence type="ECO:0000256" key="7">
    <source>
        <dbReference type="ARBA" id="ARBA00022989"/>
    </source>
</evidence>
<keyword evidence="7 10" id="KW-1133">Transmembrane helix</keyword>